<dbReference type="PANTHER" id="PTHR24252">
    <property type="entry name" value="ACROSIN-RELATED"/>
    <property type="match status" value="1"/>
</dbReference>
<dbReference type="Proteomes" id="UP000663852">
    <property type="component" value="Unassembled WGS sequence"/>
</dbReference>
<dbReference type="PROSITE" id="PS50240">
    <property type="entry name" value="TRYPSIN_DOM"/>
    <property type="match status" value="1"/>
</dbReference>
<evidence type="ECO:0000256" key="5">
    <source>
        <dbReference type="ARBA" id="ARBA00022801"/>
    </source>
</evidence>
<evidence type="ECO:0000313" key="12">
    <source>
        <dbReference type="EMBL" id="CAF1015224.1"/>
    </source>
</evidence>
<feature type="signal peptide" evidence="10">
    <location>
        <begin position="1"/>
        <end position="22"/>
    </location>
</feature>
<comment type="caution">
    <text evidence="12">The sequence shown here is derived from an EMBL/GenBank/DDBJ whole genome shotgun (WGS) entry which is preliminary data.</text>
</comment>
<dbReference type="EMBL" id="CAJNOJ010000066">
    <property type="protein sequence ID" value="CAF1015224.1"/>
    <property type="molecule type" value="Genomic_DNA"/>
</dbReference>
<dbReference type="PANTHER" id="PTHR24252:SF7">
    <property type="entry name" value="HYALIN"/>
    <property type="match status" value="1"/>
</dbReference>
<dbReference type="InterPro" id="IPR018114">
    <property type="entry name" value="TRYPSIN_HIS"/>
</dbReference>
<dbReference type="FunFam" id="2.40.10.10:FF:000146">
    <property type="entry name" value="Serine protease 53"/>
    <property type="match status" value="1"/>
</dbReference>
<keyword evidence="2" id="KW-0964">Secreted</keyword>
<protein>
    <recommendedName>
        <fullName evidence="11">Peptidase S1 domain-containing protein</fullName>
    </recommendedName>
</protein>
<evidence type="ECO:0000256" key="4">
    <source>
        <dbReference type="ARBA" id="ARBA00022729"/>
    </source>
</evidence>
<keyword evidence="8" id="KW-1015">Disulfide bond</keyword>
<keyword evidence="14" id="KW-1185">Reference proteome</keyword>
<evidence type="ECO:0000259" key="11">
    <source>
        <dbReference type="PROSITE" id="PS50240"/>
    </source>
</evidence>
<dbReference type="Pfam" id="PF00089">
    <property type="entry name" value="Trypsin"/>
    <property type="match status" value="1"/>
</dbReference>
<evidence type="ECO:0000256" key="3">
    <source>
        <dbReference type="ARBA" id="ARBA00022670"/>
    </source>
</evidence>
<feature type="chain" id="PRO_5035684448" description="Peptidase S1 domain-containing protein" evidence="10">
    <location>
        <begin position="23"/>
        <end position="334"/>
    </location>
</feature>
<evidence type="ECO:0000256" key="2">
    <source>
        <dbReference type="ARBA" id="ARBA00022525"/>
    </source>
</evidence>
<keyword evidence="5 9" id="KW-0378">Hydrolase</keyword>
<dbReference type="PRINTS" id="PR00722">
    <property type="entry name" value="CHYMOTRYPSIN"/>
</dbReference>
<evidence type="ECO:0000256" key="6">
    <source>
        <dbReference type="ARBA" id="ARBA00022825"/>
    </source>
</evidence>
<evidence type="ECO:0000256" key="8">
    <source>
        <dbReference type="ARBA" id="ARBA00023157"/>
    </source>
</evidence>
<gene>
    <name evidence="12" type="ORF">EDS130_LOCUS15600</name>
    <name evidence="13" type="ORF">XAT740_LOCUS47791</name>
</gene>
<dbReference type="OrthoDB" id="5918597at2759"/>
<dbReference type="EMBL" id="CAJNOR010006708">
    <property type="protein sequence ID" value="CAF1601697.1"/>
    <property type="molecule type" value="Genomic_DNA"/>
</dbReference>
<keyword evidence="4 10" id="KW-0732">Signal</keyword>
<dbReference type="GO" id="GO:0006508">
    <property type="term" value="P:proteolysis"/>
    <property type="evidence" value="ECO:0007669"/>
    <property type="project" value="UniProtKB-KW"/>
</dbReference>
<keyword evidence="6 9" id="KW-0720">Serine protease</keyword>
<dbReference type="CDD" id="cd00190">
    <property type="entry name" value="Tryp_SPc"/>
    <property type="match status" value="1"/>
</dbReference>
<evidence type="ECO:0000313" key="13">
    <source>
        <dbReference type="EMBL" id="CAF1601697.1"/>
    </source>
</evidence>
<dbReference type="InterPro" id="IPR001254">
    <property type="entry name" value="Trypsin_dom"/>
</dbReference>
<keyword evidence="3 9" id="KW-0645">Protease</keyword>
<dbReference type="SUPFAM" id="SSF50494">
    <property type="entry name" value="Trypsin-like serine proteases"/>
    <property type="match status" value="1"/>
</dbReference>
<comment type="subcellular location">
    <subcellularLocation>
        <location evidence="1">Secreted</location>
    </subcellularLocation>
</comment>
<dbReference type="PROSITE" id="PS00134">
    <property type="entry name" value="TRYPSIN_HIS"/>
    <property type="match status" value="1"/>
</dbReference>
<dbReference type="Proteomes" id="UP000663828">
    <property type="component" value="Unassembled WGS sequence"/>
</dbReference>
<evidence type="ECO:0000313" key="15">
    <source>
        <dbReference type="Proteomes" id="UP000663852"/>
    </source>
</evidence>
<evidence type="ECO:0000256" key="9">
    <source>
        <dbReference type="RuleBase" id="RU363034"/>
    </source>
</evidence>
<dbReference type="InterPro" id="IPR001314">
    <property type="entry name" value="Peptidase_S1A"/>
</dbReference>
<dbReference type="GO" id="GO:0004252">
    <property type="term" value="F:serine-type endopeptidase activity"/>
    <property type="evidence" value="ECO:0007669"/>
    <property type="project" value="InterPro"/>
</dbReference>
<dbReference type="Gene3D" id="2.40.10.10">
    <property type="entry name" value="Trypsin-like serine proteases"/>
    <property type="match status" value="1"/>
</dbReference>
<evidence type="ECO:0000256" key="7">
    <source>
        <dbReference type="ARBA" id="ARBA00023145"/>
    </source>
</evidence>
<dbReference type="PROSITE" id="PS00135">
    <property type="entry name" value="TRYPSIN_SER"/>
    <property type="match status" value="1"/>
</dbReference>
<dbReference type="InterPro" id="IPR043504">
    <property type="entry name" value="Peptidase_S1_PA_chymotrypsin"/>
</dbReference>
<proteinExistence type="predicted"/>
<organism evidence="12 15">
    <name type="scientific">Adineta ricciae</name>
    <name type="common">Rotifer</name>
    <dbReference type="NCBI Taxonomy" id="249248"/>
    <lineage>
        <taxon>Eukaryota</taxon>
        <taxon>Metazoa</taxon>
        <taxon>Spiralia</taxon>
        <taxon>Gnathifera</taxon>
        <taxon>Rotifera</taxon>
        <taxon>Eurotatoria</taxon>
        <taxon>Bdelloidea</taxon>
        <taxon>Adinetida</taxon>
        <taxon>Adinetidae</taxon>
        <taxon>Adineta</taxon>
    </lineage>
</organism>
<dbReference type="InterPro" id="IPR033116">
    <property type="entry name" value="TRYPSIN_SER"/>
</dbReference>
<dbReference type="AlphaFoldDB" id="A0A814HWZ8"/>
<feature type="domain" description="Peptidase S1" evidence="11">
    <location>
        <begin position="91"/>
        <end position="334"/>
    </location>
</feature>
<evidence type="ECO:0000256" key="10">
    <source>
        <dbReference type="SAM" id="SignalP"/>
    </source>
</evidence>
<keyword evidence="7" id="KW-0865">Zymogen</keyword>
<accession>A0A814HWZ8</accession>
<name>A0A814HWZ8_ADIRI</name>
<dbReference type="InterPro" id="IPR009003">
    <property type="entry name" value="Peptidase_S1_PA"/>
</dbReference>
<evidence type="ECO:0000313" key="14">
    <source>
        <dbReference type="Proteomes" id="UP000663828"/>
    </source>
</evidence>
<reference evidence="12" key="1">
    <citation type="submission" date="2021-02" db="EMBL/GenBank/DDBJ databases">
        <authorList>
            <person name="Nowell W R."/>
        </authorList>
    </citation>
    <scope>NUCLEOTIDE SEQUENCE</scope>
</reference>
<sequence>MSRIVYLVLMIILVNHITSSEASDFGKFMKRLSQSTTKIKNQLMEFFYRFRSFFARHSESTHHSVTARGCGYALDDEPAIYHKQANIISKIKGGDDAIWHTWPWMVALFTNPRKGWSCAGVLINENTILTAAHCLLHAKVSEIKAIVGVHTILGKLNPLNYYSVKSVHRHPNFEDCCKNDLAVIKLMKPLLYGPKINSVCLPISPYLSVKDDDELVNRTGVIIGWGDSSKNGLTNMIKSFTLQQADIRIFSNESCRQAYDTIFDPETEICAGDYDQRSDTMSGDSGGPLLIRESDGRWILLGITSYGSATSPQEAPGVYVKISAFTQWLEPYLK</sequence>
<dbReference type="GO" id="GO:0005576">
    <property type="term" value="C:extracellular region"/>
    <property type="evidence" value="ECO:0007669"/>
    <property type="project" value="UniProtKB-SubCell"/>
</dbReference>
<dbReference type="SMART" id="SM00020">
    <property type="entry name" value="Tryp_SPc"/>
    <property type="match status" value="1"/>
</dbReference>
<evidence type="ECO:0000256" key="1">
    <source>
        <dbReference type="ARBA" id="ARBA00004613"/>
    </source>
</evidence>